<comment type="caution">
    <text evidence="1">The sequence shown here is derived from an EMBL/GenBank/DDBJ whole genome shotgun (WGS) entry which is preliminary data.</text>
</comment>
<dbReference type="STRING" id="1469647.BC351_00435"/>
<evidence type="ECO:0000313" key="2">
    <source>
        <dbReference type="Proteomes" id="UP000190626"/>
    </source>
</evidence>
<accession>A0A1V4HTB5</accession>
<evidence type="ECO:0000313" key="1">
    <source>
        <dbReference type="EMBL" id="OPH61743.1"/>
    </source>
</evidence>
<protein>
    <submittedName>
        <fullName evidence="1">Uncharacterized protein</fullName>
    </submittedName>
</protein>
<name>A0A1V4HTB5_9BACL</name>
<organism evidence="1 2">
    <name type="scientific">Paenibacillus ferrarius</name>
    <dbReference type="NCBI Taxonomy" id="1469647"/>
    <lineage>
        <taxon>Bacteria</taxon>
        <taxon>Bacillati</taxon>
        <taxon>Bacillota</taxon>
        <taxon>Bacilli</taxon>
        <taxon>Bacillales</taxon>
        <taxon>Paenibacillaceae</taxon>
        <taxon>Paenibacillus</taxon>
    </lineage>
</organism>
<dbReference type="RefSeq" id="WP_079408739.1">
    <property type="nucleotide sequence ID" value="NZ_MBTG01000001.1"/>
</dbReference>
<gene>
    <name evidence="1" type="ORF">BC351_00435</name>
</gene>
<dbReference type="AlphaFoldDB" id="A0A1V4HTB5"/>
<sequence length="71" mass="7905">MLIRINNAPLEVDSFAQTYIEASNELTKVITQSINVELSVGGSHLISADMNPINAPHYIIKAINHLVDWIF</sequence>
<dbReference type="Proteomes" id="UP000190626">
    <property type="component" value="Unassembled WGS sequence"/>
</dbReference>
<keyword evidence="2" id="KW-1185">Reference proteome</keyword>
<reference evidence="2" key="1">
    <citation type="submission" date="2016-07" db="EMBL/GenBank/DDBJ databases">
        <authorList>
            <person name="Florea S."/>
            <person name="Webb J.S."/>
            <person name="Jaromczyk J."/>
            <person name="Schardl C.L."/>
        </authorList>
    </citation>
    <scope>NUCLEOTIDE SEQUENCE [LARGE SCALE GENOMIC DNA]</scope>
    <source>
        <strain evidence="2">CY1</strain>
    </source>
</reference>
<dbReference type="EMBL" id="MBTG01000001">
    <property type="protein sequence ID" value="OPH61743.1"/>
    <property type="molecule type" value="Genomic_DNA"/>
</dbReference>
<proteinExistence type="predicted"/>